<sequence>MSVRLCVREPRGEPVQIADAVLRIQILGPFRASACQAELPLGPRKQCTLLALLALRAGERVTVEELAEALWGENLPASANALVHTYVARLRRVLEPDAPRHRRNNVISSARGGYRLNVRDEQLDLQAFRTLTRQALALISLRQWEAGWQVFDRAMRAWSDPFLKDLTALLPDHPAIELLRRELVGAALEYVRLGLEHGRACLVLPIAERLALVEPFNEVVQAHCLQALTRTGQRTAALARYTEVQARLRTELNVEPGPQLAAARAEAIEARAEQWSDDVPAGSSRPPWRGPGSVVDDLVGREEDLTRLCGLLRRHRLVTLTGPVGAGKTALALALAEAVRGGYGGGVWVVELSGTASLRGVVDAVAAVLGGTGPSRHVPAGSMSDAAGQPQLLLVLDNAELVIDETAEFVNELLRSSSGIRVVVTSREILGLAYEAVHQVRPLAVGEQDRGNPRRLMESPAVRLFARRAVQLSPTFQLSESNALLVAAICRRVDGLPLAIELAAACLRTDPLRLLLNRLRDPLYALRSTWRGGPRHHGSLYAAAHRSMELLDEAERRCFASLGLVDGEFCVEMAREARRMLPGDDDVPLLLNRLVDKSLLEVCSNPLGRRYRMLRVSRALARDTLNRLGHPPRPSAAGHCIPGC</sequence>
<accession>A0A2W2DLS2</accession>
<dbReference type="PANTHER" id="PTHR47691:SF3">
    <property type="entry name" value="HTH-TYPE TRANSCRIPTIONAL REGULATOR RV0890C-RELATED"/>
    <property type="match status" value="1"/>
</dbReference>
<proteinExistence type="inferred from homology"/>
<dbReference type="PROSITE" id="PS51755">
    <property type="entry name" value="OMPR_PHOB"/>
    <property type="match status" value="1"/>
</dbReference>
<dbReference type="EMBL" id="POTX01000047">
    <property type="protein sequence ID" value="PZF98076.1"/>
    <property type="molecule type" value="Genomic_DNA"/>
</dbReference>
<dbReference type="SUPFAM" id="SSF48452">
    <property type="entry name" value="TPR-like"/>
    <property type="match status" value="1"/>
</dbReference>
<evidence type="ECO:0000259" key="5">
    <source>
        <dbReference type="PROSITE" id="PS51755"/>
    </source>
</evidence>
<dbReference type="GO" id="GO:0000160">
    <property type="term" value="P:phosphorelay signal transduction system"/>
    <property type="evidence" value="ECO:0007669"/>
    <property type="project" value="InterPro"/>
</dbReference>
<dbReference type="PRINTS" id="PR00364">
    <property type="entry name" value="DISEASERSIST"/>
</dbReference>
<feature type="DNA-binding region" description="OmpR/PhoB-type" evidence="3">
    <location>
        <begin position="12"/>
        <end position="118"/>
    </location>
</feature>
<dbReference type="InterPro" id="IPR003593">
    <property type="entry name" value="AAA+_ATPase"/>
</dbReference>
<dbReference type="OrthoDB" id="33864at2"/>
<feature type="region of interest" description="Disordered" evidence="4">
    <location>
        <begin position="275"/>
        <end position="295"/>
    </location>
</feature>
<dbReference type="InterPro" id="IPR027417">
    <property type="entry name" value="P-loop_NTPase"/>
</dbReference>
<dbReference type="Gene3D" id="1.25.40.10">
    <property type="entry name" value="Tetratricopeptide repeat domain"/>
    <property type="match status" value="1"/>
</dbReference>
<evidence type="ECO:0000313" key="7">
    <source>
        <dbReference type="Proteomes" id="UP000248627"/>
    </source>
</evidence>
<keyword evidence="2 3" id="KW-0238">DNA-binding</keyword>
<dbReference type="InterPro" id="IPR011990">
    <property type="entry name" value="TPR-like_helical_dom_sf"/>
</dbReference>
<dbReference type="GO" id="GO:0016887">
    <property type="term" value="F:ATP hydrolysis activity"/>
    <property type="evidence" value="ECO:0007669"/>
    <property type="project" value="InterPro"/>
</dbReference>
<dbReference type="SUPFAM" id="SSF46894">
    <property type="entry name" value="C-terminal effector domain of the bipartite response regulators"/>
    <property type="match status" value="1"/>
</dbReference>
<comment type="caution">
    <text evidence="6">The sequence shown here is derived from an EMBL/GenBank/DDBJ whole genome shotgun (WGS) entry which is preliminary data.</text>
</comment>
<dbReference type="PANTHER" id="PTHR47691">
    <property type="entry name" value="REGULATOR-RELATED"/>
    <property type="match status" value="1"/>
</dbReference>
<dbReference type="Proteomes" id="UP000248627">
    <property type="component" value="Unassembled WGS sequence"/>
</dbReference>
<dbReference type="InterPro" id="IPR005158">
    <property type="entry name" value="BTAD"/>
</dbReference>
<dbReference type="Pfam" id="PF13401">
    <property type="entry name" value="AAA_22"/>
    <property type="match status" value="1"/>
</dbReference>
<evidence type="ECO:0000256" key="1">
    <source>
        <dbReference type="ARBA" id="ARBA00005820"/>
    </source>
</evidence>
<evidence type="ECO:0000256" key="4">
    <source>
        <dbReference type="SAM" id="MobiDB-lite"/>
    </source>
</evidence>
<dbReference type="Pfam" id="PF00486">
    <property type="entry name" value="Trans_reg_C"/>
    <property type="match status" value="1"/>
</dbReference>
<name>A0A2W2DLS2_9ACTN</name>
<dbReference type="AlphaFoldDB" id="A0A2W2DLS2"/>
<evidence type="ECO:0000256" key="2">
    <source>
        <dbReference type="ARBA" id="ARBA00023125"/>
    </source>
</evidence>
<dbReference type="Gene3D" id="3.40.50.300">
    <property type="entry name" value="P-loop containing nucleotide triphosphate hydrolases"/>
    <property type="match status" value="1"/>
</dbReference>
<dbReference type="SMART" id="SM01043">
    <property type="entry name" value="BTAD"/>
    <property type="match status" value="1"/>
</dbReference>
<organism evidence="6 7">
    <name type="scientific">Micromonospora endophytica</name>
    <dbReference type="NCBI Taxonomy" id="515350"/>
    <lineage>
        <taxon>Bacteria</taxon>
        <taxon>Bacillati</taxon>
        <taxon>Actinomycetota</taxon>
        <taxon>Actinomycetes</taxon>
        <taxon>Micromonosporales</taxon>
        <taxon>Micromonosporaceae</taxon>
        <taxon>Micromonospora</taxon>
    </lineage>
</organism>
<dbReference type="GO" id="GO:0006355">
    <property type="term" value="P:regulation of DNA-templated transcription"/>
    <property type="evidence" value="ECO:0007669"/>
    <property type="project" value="InterPro"/>
</dbReference>
<dbReference type="GO" id="GO:0003677">
    <property type="term" value="F:DNA binding"/>
    <property type="evidence" value="ECO:0007669"/>
    <property type="project" value="UniProtKB-UniRule"/>
</dbReference>
<keyword evidence="7" id="KW-1185">Reference proteome</keyword>
<protein>
    <submittedName>
        <fullName evidence="6">Transcriptional regulator</fullName>
    </submittedName>
</protein>
<dbReference type="InterPro" id="IPR001867">
    <property type="entry name" value="OmpR/PhoB-type_DNA-bd"/>
</dbReference>
<dbReference type="SMART" id="SM00382">
    <property type="entry name" value="AAA"/>
    <property type="match status" value="1"/>
</dbReference>
<dbReference type="InterPro" id="IPR036388">
    <property type="entry name" value="WH-like_DNA-bd_sf"/>
</dbReference>
<evidence type="ECO:0000256" key="3">
    <source>
        <dbReference type="PROSITE-ProRule" id="PRU01091"/>
    </source>
</evidence>
<comment type="similarity">
    <text evidence="1">Belongs to the AfsR/DnrI/RedD regulatory family.</text>
</comment>
<dbReference type="SMART" id="SM00862">
    <property type="entry name" value="Trans_reg_C"/>
    <property type="match status" value="1"/>
</dbReference>
<dbReference type="Pfam" id="PF03704">
    <property type="entry name" value="BTAD"/>
    <property type="match status" value="1"/>
</dbReference>
<gene>
    <name evidence="6" type="ORF">C1I93_09905</name>
</gene>
<dbReference type="InterPro" id="IPR016032">
    <property type="entry name" value="Sig_transdc_resp-reg_C-effctor"/>
</dbReference>
<dbReference type="Gene3D" id="1.10.10.10">
    <property type="entry name" value="Winged helix-like DNA-binding domain superfamily/Winged helix DNA-binding domain"/>
    <property type="match status" value="1"/>
</dbReference>
<dbReference type="SUPFAM" id="SSF52540">
    <property type="entry name" value="P-loop containing nucleoside triphosphate hydrolases"/>
    <property type="match status" value="1"/>
</dbReference>
<reference evidence="6 7" key="1">
    <citation type="submission" date="2018-01" db="EMBL/GenBank/DDBJ databases">
        <title>Draft genome sequence of Jishengella endophytica.</title>
        <authorList>
            <person name="Sahin N."/>
            <person name="Ay H."/>
            <person name="Saygin H."/>
        </authorList>
    </citation>
    <scope>NUCLEOTIDE SEQUENCE [LARGE SCALE GENOMIC DNA]</scope>
    <source>
        <strain evidence="6 7">DSM 45430</strain>
    </source>
</reference>
<feature type="domain" description="OmpR/PhoB-type" evidence="5">
    <location>
        <begin position="12"/>
        <end position="118"/>
    </location>
</feature>
<dbReference type="InterPro" id="IPR049945">
    <property type="entry name" value="AAA_22"/>
</dbReference>
<evidence type="ECO:0000313" key="6">
    <source>
        <dbReference type="EMBL" id="PZF98076.1"/>
    </source>
</evidence>